<dbReference type="Gene3D" id="3.40.1580.10">
    <property type="entry name" value="SMI1/KNR4-like"/>
    <property type="match status" value="1"/>
</dbReference>
<dbReference type="InterPro" id="IPR037883">
    <property type="entry name" value="Knr4/Smi1-like_sf"/>
</dbReference>
<dbReference type="OrthoDB" id="1739659at2"/>
<gene>
    <name evidence="1" type="ORF">BBI10_13385</name>
</gene>
<dbReference type="Proteomes" id="UP000095143">
    <property type="component" value="Unassembled WGS sequence"/>
</dbReference>
<evidence type="ECO:0000313" key="2">
    <source>
        <dbReference type="Proteomes" id="UP000095143"/>
    </source>
</evidence>
<sequence>MGESQVLEKLKEIEVGLGGRLSENYKKFSAEVIQGDCVYELKLVSGGQVYIYGCAELLERNAAYEVQLFESGYFLIGQDGDLGYFLSLKGEDEVYSLDLGALGSLTMNKEADSIYGL</sequence>
<accession>A0A1C2E0T3</accession>
<evidence type="ECO:0008006" key="3">
    <source>
        <dbReference type="Google" id="ProtNLM"/>
    </source>
</evidence>
<comment type="caution">
    <text evidence="1">The sequence shown here is derived from an EMBL/GenBank/DDBJ whole genome shotgun (WGS) entry which is preliminary data.</text>
</comment>
<protein>
    <recommendedName>
        <fullName evidence="3">SMI1/KNR4 family protein</fullName>
    </recommendedName>
</protein>
<dbReference type="RefSeq" id="WP_065989093.1">
    <property type="nucleotide sequence ID" value="NZ_MDEN01000062.1"/>
</dbReference>
<proteinExistence type="predicted"/>
<dbReference type="AlphaFoldDB" id="A0A1C2E0T3"/>
<organism evidence="1 2">
    <name type="scientific">Pseudomonas graminis</name>
    <dbReference type="NCBI Taxonomy" id="158627"/>
    <lineage>
        <taxon>Bacteria</taxon>
        <taxon>Pseudomonadati</taxon>
        <taxon>Pseudomonadota</taxon>
        <taxon>Gammaproteobacteria</taxon>
        <taxon>Pseudomonadales</taxon>
        <taxon>Pseudomonadaceae</taxon>
        <taxon>Pseudomonas</taxon>
    </lineage>
</organism>
<dbReference type="EMBL" id="MDEN01000062">
    <property type="protein sequence ID" value="OCX20599.1"/>
    <property type="molecule type" value="Genomic_DNA"/>
</dbReference>
<reference evidence="1 2" key="1">
    <citation type="submission" date="2016-08" db="EMBL/GenBank/DDBJ databases">
        <title>Whole genome sequence of Pseudomonas graminis strain UASWS1507, a potential biological control agent for agriculture.</title>
        <authorList>
            <person name="Crovadore J."/>
            <person name="Calmin G."/>
            <person name="Chablais R."/>
            <person name="Cochard B."/>
            <person name="Lefort F."/>
        </authorList>
    </citation>
    <scope>NUCLEOTIDE SEQUENCE [LARGE SCALE GENOMIC DNA]</scope>
    <source>
        <strain evidence="1 2">UASWS1507</strain>
    </source>
</reference>
<name>A0A1C2E0T3_9PSED</name>
<dbReference type="SUPFAM" id="SSF160631">
    <property type="entry name" value="SMI1/KNR4-like"/>
    <property type="match status" value="1"/>
</dbReference>
<evidence type="ECO:0000313" key="1">
    <source>
        <dbReference type="EMBL" id="OCX20599.1"/>
    </source>
</evidence>